<evidence type="ECO:0000256" key="7">
    <source>
        <dbReference type="ARBA" id="ARBA00022840"/>
    </source>
</evidence>
<feature type="domain" description="UvrD-like helicase C-terminal" evidence="17">
    <location>
        <begin position="495"/>
        <end position="756"/>
    </location>
</feature>
<dbReference type="GO" id="GO:0033202">
    <property type="term" value="C:DNA helicase complex"/>
    <property type="evidence" value="ECO:0007669"/>
    <property type="project" value="TreeGrafter"/>
</dbReference>
<keyword evidence="1" id="KW-0540">Nuclease</keyword>
<gene>
    <name evidence="18" type="ORF">DZC52_14915</name>
</gene>
<dbReference type="PROSITE" id="PS51198">
    <property type="entry name" value="UVRD_HELICASE_ATP_BIND"/>
    <property type="match status" value="1"/>
</dbReference>
<evidence type="ECO:0000256" key="10">
    <source>
        <dbReference type="ARBA" id="ARBA00023235"/>
    </source>
</evidence>
<evidence type="ECO:0000313" key="18">
    <source>
        <dbReference type="EMBL" id="RFF29139.1"/>
    </source>
</evidence>
<dbReference type="Gene3D" id="1.10.486.10">
    <property type="entry name" value="PCRA, domain 4"/>
    <property type="match status" value="1"/>
</dbReference>
<keyword evidence="8" id="KW-0238">DNA-binding</keyword>
<evidence type="ECO:0000256" key="3">
    <source>
        <dbReference type="ARBA" id="ARBA00022763"/>
    </source>
</evidence>
<dbReference type="SUPFAM" id="SSF52540">
    <property type="entry name" value="P-loop containing nucleoside triphosphate hydrolases"/>
    <property type="match status" value="1"/>
</dbReference>
<accession>A0A3E1K549</accession>
<dbReference type="SUPFAM" id="SSF52980">
    <property type="entry name" value="Restriction endonuclease-like"/>
    <property type="match status" value="1"/>
</dbReference>
<dbReference type="Proteomes" id="UP000260351">
    <property type="component" value="Unassembled WGS sequence"/>
</dbReference>
<keyword evidence="6" id="KW-0269">Exonuclease</keyword>
<dbReference type="Gene3D" id="3.40.50.300">
    <property type="entry name" value="P-loop containing nucleotide triphosphate hydrolases"/>
    <property type="match status" value="4"/>
</dbReference>
<evidence type="ECO:0000256" key="11">
    <source>
        <dbReference type="ARBA" id="ARBA00034617"/>
    </source>
</evidence>
<name>A0A3E1K549_9GAMM</name>
<keyword evidence="2 15" id="KW-0547">Nucleotide-binding</keyword>
<evidence type="ECO:0000256" key="1">
    <source>
        <dbReference type="ARBA" id="ARBA00022722"/>
    </source>
</evidence>
<evidence type="ECO:0000259" key="17">
    <source>
        <dbReference type="PROSITE" id="PS51217"/>
    </source>
</evidence>
<dbReference type="Pfam" id="PF12705">
    <property type="entry name" value="PDDEXK_1"/>
    <property type="match status" value="1"/>
</dbReference>
<keyword evidence="7 15" id="KW-0067">ATP-binding</keyword>
<dbReference type="GO" id="GO:0000725">
    <property type="term" value="P:recombinational repair"/>
    <property type="evidence" value="ECO:0007669"/>
    <property type="project" value="TreeGrafter"/>
</dbReference>
<dbReference type="AlphaFoldDB" id="A0A3E1K549"/>
<evidence type="ECO:0000256" key="12">
    <source>
        <dbReference type="ARBA" id="ARBA00034808"/>
    </source>
</evidence>
<dbReference type="PROSITE" id="PS51217">
    <property type="entry name" value="UVRD_HELICASE_CTER"/>
    <property type="match status" value="1"/>
</dbReference>
<evidence type="ECO:0000256" key="14">
    <source>
        <dbReference type="ARBA" id="ARBA00048988"/>
    </source>
</evidence>
<dbReference type="EMBL" id="QUZK01000052">
    <property type="protein sequence ID" value="RFF29139.1"/>
    <property type="molecule type" value="Genomic_DNA"/>
</dbReference>
<dbReference type="PANTHER" id="PTHR11070">
    <property type="entry name" value="UVRD / RECB / PCRA DNA HELICASE FAMILY MEMBER"/>
    <property type="match status" value="1"/>
</dbReference>
<organism evidence="18 19">
    <name type="scientific">Wenzhouxiangella sediminis</name>
    <dbReference type="NCBI Taxonomy" id="1792836"/>
    <lineage>
        <taxon>Bacteria</taxon>
        <taxon>Pseudomonadati</taxon>
        <taxon>Pseudomonadota</taxon>
        <taxon>Gammaproteobacteria</taxon>
        <taxon>Chromatiales</taxon>
        <taxon>Wenzhouxiangellaceae</taxon>
        <taxon>Wenzhouxiangella</taxon>
    </lineage>
</organism>
<dbReference type="InterPro" id="IPR038726">
    <property type="entry name" value="PDDEXK_AddAB-type"/>
</dbReference>
<sequence length="1106" mass="122719">MSDSRQRQLAVEPQRSVIVQAPAGSGKTTLLVERYLGLLAAVEAPEEILAITFTRKAAAEMRERILQFLEPDYAASGPHEEAALAKARAVADKVAEWGLLDNPQRLLIRTIDSFNHYLARTMPVASQLGPVPAPAENTRALYREAARRVLARADGRDELAEDVRRLLLWRDHRSQDIEDLLVSLLGKREQWLRALGMSGHPDRADFERVVRDVVVDQLASAREALDAALGRATIDAENLLDILRQAAGCLAADGKASAFDGCDLTRLPGADPADRATWRALGFALLTNSGGWRASPNKNQGFPPKSEHKERLVPLLDRLRDDEALAAWIDRARSLPDPSYGDEEWEVLAAMIRVLEATAAELELVFAETGQSDFAGIGAAALRGLGDEYNGYTDLALYLDRRLRHILVDEYQDTNWGQYHLLEKLVGGWQPGEERSLFLVGDPMQSIYRFREAEVGLFMRTREHGIGAQVVESCRLTRNFRSAAEIVDWVNERLGPIFPADEDISAGAVSYAPSEAGHGAGGGVEILARSDRATEADALARRVARAIDEHRQDPDFSAAIIVRARSHLADILPALQRHGVGYRAVKLDPLLTRPVVQDLLAITRAIANPADKAAVLAVLRSPVSGLTLADLHALAGEGRSMTACDALEGLGEEARTRAERVLETLGRAQALWRKRPVRDLVEGAWRRLGGPHVLRDPDSECRDAAAYLDTLSAAEDQDLFEDWNAFMELLDEQFTEGDPPDEDIKLEILTMHGAKGLEWDLVVLPGLDRGTGGNSRELLYWLPFTPESGQERVLIAPLRSAEEDDNTDLIKLIRAQQKQREAYEHQRLLYVAATRAREQLVLSASLDPEKQPIQPASGSLLSDLWPTCGEDFVRALDEAPEAGERAIEGNERPDQGLRRVVAGWTPPLGERLEWRPALPPREREVEIEFNWAGVQVRRIGTVLHRLLERVGEVGIERFDDVQRRALGERIPGLLKAMGTGPDDLDAAVEPIREAFERTLESETGRWILSGEHREAACELPLSGIIDDKLVNAVIDRTFVDEHGTRWIIDYKSGYHAGGDLEGFLGEEAERYNVQLDIYRRLFEQMGETDIKAALYLPRHDRLVVAG</sequence>
<feature type="domain" description="UvrD-like helicase ATP-binding" evidence="16">
    <location>
        <begin position="1"/>
        <end position="483"/>
    </location>
</feature>
<keyword evidence="3" id="KW-0227">DNA damage</keyword>
<proteinExistence type="predicted"/>
<evidence type="ECO:0000256" key="6">
    <source>
        <dbReference type="ARBA" id="ARBA00022839"/>
    </source>
</evidence>
<dbReference type="GO" id="GO:0005829">
    <property type="term" value="C:cytosol"/>
    <property type="evidence" value="ECO:0007669"/>
    <property type="project" value="TreeGrafter"/>
</dbReference>
<dbReference type="InterPro" id="IPR011604">
    <property type="entry name" value="PDDEXK-like_dom_sf"/>
</dbReference>
<keyword evidence="4 15" id="KW-0378">Hydrolase</keyword>
<dbReference type="InterPro" id="IPR027417">
    <property type="entry name" value="P-loop_NTPase"/>
</dbReference>
<dbReference type="InterPro" id="IPR014016">
    <property type="entry name" value="UvrD-like_ATP-bd"/>
</dbReference>
<keyword evidence="9" id="KW-0234">DNA repair</keyword>
<evidence type="ECO:0000256" key="2">
    <source>
        <dbReference type="ARBA" id="ARBA00022741"/>
    </source>
</evidence>
<evidence type="ECO:0000313" key="19">
    <source>
        <dbReference type="Proteomes" id="UP000260351"/>
    </source>
</evidence>
<feature type="binding site" evidence="15">
    <location>
        <begin position="21"/>
        <end position="28"/>
    </location>
    <ligand>
        <name>ATP</name>
        <dbReference type="ChEBI" id="CHEBI:30616"/>
    </ligand>
</feature>
<dbReference type="Gene3D" id="3.90.320.10">
    <property type="match status" value="1"/>
</dbReference>
<keyword evidence="10" id="KW-0413">Isomerase</keyword>
<evidence type="ECO:0000259" key="16">
    <source>
        <dbReference type="PROSITE" id="PS51198"/>
    </source>
</evidence>
<dbReference type="InterPro" id="IPR014017">
    <property type="entry name" value="DNA_helicase_UvrD-like_C"/>
</dbReference>
<reference evidence="18 19" key="1">
    <citation type="submission" date="2018-08" db="EMBL/GenBank/DDBJ databases">
        <title>Wenzhouxiangella salilacus sp. nov., a novel bacterium isolated from a saline lake in Xinjiang Province, China.</title>
        <authorList>
            <person name="Han S."/>
        </authorList>
    </citation>
    <scope>NUCLEOTIDE SEQUENCE [LARGE SCALE GENOMIC DNA]</scope>
    <source>
        <strain evidence="18 19">XDB06</strain>
    </source>
</reference>
<dbReference type="EC" id="5.6.2.4" evidence="12"/>
<comment type="caution">
    <text evidence="18">The sequence shown here is derived from an EMBL/GenBank/DDBJ whole genome shotgun (WGS) entry which is preliminary data.</text>
</comment>
<dbReference type="InterPro" id="IPR000212">
    <property type="entry name" value="DNA_helicase_UvrD/REP"/>
</dbReference>
<dbReference type="GO" id="GO:0005524">
    <property type="term" value="F:ATP binding"/>
    <property type="evidence" value="ECO:0007669"/>
    <property type="project" value="UniProtKB-UniRule"/>
</dbReference>
<dbReference type="GO" id="GO:0003677">
    <property type="term" value="F:DNA binding"/>
    <property type="evidence" value="ECO:0007669"/>
    <property type="project" value="UniProtKB-KW"/>
</dbReference>
<comment type="catalytic activity">
    <reaction evidence="14">
        <text>ATP + H2O = ADP + phosphate + H(+)</text>
        <dbReference type="Rhea" id="RHEA:13065"/>
        <dbReference type="ChEBI" id="CHEBI:15377"/>
        <dbReference type="ChEBI" id="CHEBI:15378"/>
        <dbReference type="ChEBI" id="CHEBI:30616"/>
        <dbReference type="ChEBI" id="CHEBI:43474"/>
        <dbReference type="ChEBI" id="CHEBI:456216"/>
        <dbReference type="EC" id="5.6.2.4"/>
    </reaction>
</comment>
<dbReference type="Pfam" id="PF00580">
    <property type="entry name" value="UvrD-helicase"/>
    <property type="match status" value="2"/>
</dbReference>
<dbReference type="GO" id="GO:0004527">
    <property type="term" value="F:exonuclease activity"/>
    <property type="evidence" value="ECO:0007669"/>
    <property type="project" value="UniProtKB-KW"/>
</dbReference>
<evidence type="ECO:0000256" key="13">
    <source>
        <dbReference type="ARBA" id="ARBA00034923"/>
    </source>
</evidence>
<evidence type="ECO:0000256" key="4">
    <source>
        <dbReference type="ARBA" id="ARBA00022801"/>
    </source>
</evidence>
<comment type="catalytic activity">
    <reaction evidence="11">
        <text>Couples ATP hydrolysis with the unwinding of duplex DNA by translocating in the 3'-5' direction.</text>
        <dbReference type="EC" id="5.6.2.4"/>
    </reaction>
</comment>
<dbReference type="RefSeq" id="WP_116651945.1">
    <property type="nucleotide sequence ID" value="NZ_QUZK01000052.1"/>
</dbReference>
<dbReference type="InterPro" id="IPR011335">
    <property type="entry name" value="Restrct_endonuc-II-like"/>
</dbReference>
<protein>
    <recommendedName>
        <fullName evidence="12">DNA 3'-5' helicase</fullName>
        <ecNumber evidence="12">5.6.2.4</ecNumber>
    </recommendedName>
    <alternativeName>
        <fullName evidence="13">DNA 3'-5' helicase II</fullName>
    </alternativeName>
</protein>
<dbReference type="Pfam" id="PF13361">
    <property type="entry name" value="UvrD_C"/>
    <property type="match status" value="2"/>
</dbReference>
<evidence type="ECO:0000256" key="15">
    <source>
        <dbReference type="PROSITE-ProRule" id="PRU00560"/>
    </source>
</evidence>
<evidence type="ECO:0000256" key="8">
    <source>
        <dbReference type="ARBA" id="ARBA00023125"/>
    </source>
</evidence>
<dbReference type="PANTHER" id="PTHR11070:SF2">
    <property type="entry name" value="ATP-DEPENDENT DNA HELICASE SRS2"/>
    <property type="match status" value="1"/>
</dbReference>
<keyword evidence="19" id="KW-1185">Reference proteome</keyword>
<evidence type="ECO:0000256" key="5">
    <source>
        <dbReference type="ARBA" id="ARBA00022806"/>
    </source>
</evidence>
<evidence type="ECO:0000256" key="9">
    <source>
        <dbReference type="ARBA" id="ARBA00023204"/>
    </source>
</evidence>
<dbReference type="OrthoDB" id="9810135at2"/>
<dbReference type="GO" id="GO:0043138">
    <property type="term" value="F:3'-5' DNA helicase activity"/>
    <property type="evidence" value="ECO:0007669"/>
    <property type="project" value="UniProtKB-EC"/>
</dbReference>
<keyword evidence="5 15" id="KW-0347">Helicase</keyword>